<evidence type="ECO:0000259" key="1">
    <source>
        <dbReference type="Pfam" id="PF20700"/>
    </source>
</evidence>
<dbReference type="HOGENOM" id="CLU_759214_0_0_1"/>
<name>K1PE21_MAGGI</name>
<dbReference type="InterPro" id="IPR049012">
    <property type="entry name" value="Mutator_transp_dom"/>
</dbReference>
<gene>
    <name evidence="2" type="ORF">CGI_10002797</name>
</gene>
<feature type="domain" description="Mutator-like transposase" evidence="1">
    <location>
        <begin position="3"/>
        <end position="256"/>
    </location>
</feature>
<sequence length="365" mass="40313">MDHAGLGPYQVSNFLTALNLPSIHPSTLRARENEIGSTLKTYTKESCDEALLSEASATSKSGKDEEDDTSPINITFDAAWQKRGSGRSYNSRSATATMIGMETGKIVAFDLKTTDCRKCLFSNDHECNKNFDGSSKAMESALALDMAKSLRDRGFKISKITMDDDSTTISRMRNNIDPNIMKMSDKNHVRKNMSNALYKLQEKHKSLSTKTINYLLKDVSYAISQNKGNAKGLESSLKAIVPHSFGDHSQCDARWCGYLNDPTSYKHSSLPYGKDLIGEDLKRDLLDMFCHYSENSEKMANLGSTQANESMNQLIATKAPKAKHFGGSSSLSHRLAAAVSQKNCGRKYLSQVLTVRNNGVSNKLD</sequence>
<dbReference type="PANTHER" id="PTHR31751">
    <property type="entry name" value="SI:CH211-108C17.2-RELATED-RELATED"/>
    <property type="match status" value="1"/>
</dbReference>
<dbReference type="EMBL" id="JH817645">
    <property type="protein sequence ID" value="EKC22097.1"/>
    <property type="molecule type" value="Genomic_DNA"/>
</dbReference>
<evidence type="ECO:0000313" key="2">
    <source>
        <dbReference type="EMBL" id="EKC22097.1"/>
    </source>
</evidence>
<reference evidence="2" key="1">
    <citation type="journal article" date="2012" name="Nature">
        <title>The oyster genome reveals stress adaptation and complexity of shell formation.</title>
        <authorList>
            <person name="Zhang G."/>
            <person name="Fang X."/>
            <person name="Guo X."/>
            <person name="Li L."/>
            <person name="Luo R."/>
            <person name="Xu F."/>
            <person name="Yang P."/>
            <person name="Zhang L."/>
            <person name="Wang X."/>
            <person name="Qi H."/>
            <person name="Xiong Z."/>
            <person name="Que H."/>
            <person name="Xie Y."/>
            <person name="Holland P.W."/>
            <person name="Paps J."/>
            <person name="Zhu Y."/>
            <person name="Wu F."/>
            <person name="Chen Y."/>
            <person name="Wang J."/>
            <person name="Peng C."/>
            <person name="Meng J."/>
            <person name="Yang L."/>
            <person name="Liu J."/>
            <person name="Wen B."/>
            <person name="Zhang N."/>
            <person name="Huang Z."/>
            <person name="Zhu Q."/>
            <person name="Feng Y."/>
            <person name="Mount A."/>
            <person name="Hedgecock D."/>
            <person name="Xu Z."/>
            <person name="Liu Y."/>
            <person name="Domazet-Loso T."/>
            <person name="Du Y."/>
            <person name="Sun X."/>
            <person name="Zhang S."/>
            <person name="Liu B."/>
            <person name="Cheng P."/>
            <person name="Jiang X."/>
            <person name="Li J."/>
            <person name="Fan D."/>
            <person name="Wang W."/>
            <person name="Fu W."/>
            <person name="Wang T."/>
            <person name="Wang B."/>
            <person name="Zhang J."/>
            <person name="Peng Z."/>
            <person name="Li Y."/>
            <person name="Li N."/>
            <person name="Wang J."/>
            <person name="Chen M."/>
            <person name="He Y."/>
            <person name="Tan F."/>
            <person name="Song X."/>
            <person name="Zheng Q."/>
            <person name="Huang R."/>
            <person name="Yang H."/>
            <person name="Du X."/>
            <person name="Chen L."/>
            <person name="Yang M."/>
            <person name="Gaffney P.M."/>
            <person name="Wang S."/>
            <person name="Luo L."/>
            <person name="She Z."/>
            <person name="Ming Y."/>
            <person name="Huang W."/>
            <person name="Zhang S."/>
            <person name="Huang B."/>
            <person name="Zhang Y."/>
            <person name="Qu T."/>
            <person name="Ni P."/>
            <person name="Miao G."/>
            <person name="Wang J."/>
            <person name="Wang Q."/>
            <person name="Steinberg C.E."/>
            <person name="Wang H."/>
            <person name="Li N."/>
            <person name="Qian L."/>
            <person name="Zhang G."/>
            <person name="Li Y."/>
            <person name="Yang H."/>
            <person name="Liu X."/>
            <person name="Wang J."/>
            <person name="Yin Y."/>
            <person name="Wang J."/>
        </authorList>
    </citation>
    <scope>NUCLEOTIDE SEQUENCE [LARGE SCALE GENOMIC DNA]</scope>
    <source>
        <strain evidence="2">05x7-T-G4-1.051#20</strain>
    </source>
</reference>
<protein>
    <recommendedName>
        <fullName evidence="1">Mutator-like transposase domain-containing protein</fullName>
    </recommendedName>
</protein>
<proteinExistence type="predicted"/>
<organism evidence="2">
    <name type="scientific">Magallana gigas</name>
    <name type="common">Pacific oyster</name>
    <name type="synonym">Crassostrea gigas</name>
    <dbReference type="NCBI Taxonomy" id="29159"/>
    <lineage>
        <taxon>Eukaryota</taxon>
        <taxon>Metazoa</taxon>
        <taxon>Spiralia</taxon>
        <taxon>Lophotrochozoa</taxon>
        <taxon>Mollusca</taxon>
        <taxon>Bivalvia</taxon>
        <taxon>Autobranchia</taxon>
        <taxon>Pteriomorphia</taxon>
        <taxon>Ostreida</taxon>
        <taxon>Ostreoidea</taxon>
        <taxon>Ostreidae</taxon>
        <taxon>Magallana</taxon>
    </lineage>
</organism>
<dbReference type="AlphaFoldDB" id="K1PE21"/>
<dbReference type="InParanoid" id="K1PE21"/>
<accession>K1PE21</accession>
<dbReference type="Pfam" id="PF20700">
    <property type="entry name" value="Mutator"/>
    <property type="match status" value="1"/>
</dbReference>